<dbReference type="Gene3D" id="1.20.1260.120">
    <property type="entry name" value="Protein of unknown function DUF2935"/>
    <property type="match status" value="1"/>
</dbReference>
<dbReference type="RefSeq" id="WP_190866485.1">
    <property type="nucleotide sequence ID" value="NZ_JACXIY010000041.1"/>
</dbReference>
<dbReference type="EMBL" id="JACXIY010000041">
    <property type="protein sequence ID" value="MBD2872095.1"/>
    <property type="molecule type" value="Genomic_DNA"/>
</dbReference>
<accession>A0A927CV32</accession>
<organism evidence="1 2">
    <name type="scientific">Paenibacillus arenilitoris</name>
    <dbReference type="NCBI Taxonomy" id="2772299"/>
    <lineage>
        <taxon>Bacteria</taxon>
        <taxon>Bacillati</taxon>
        <taxon>Bacillota</taxon>
        <taxon>Bacilli</taxon>
        <taxon>Bacillales</taxon>
        <taxon>Paenibacillaceae</taxon>
        <taxon>Paenibacillus</taxon>
    </lineage>
</organism>
<keyword evidence="2" id="KW-1185">Reference proteome</keyword>
<dbReference type="InterPro" id="IPR021328">
    <property type="entry name" value="CotB-like"/>
</dbReference>
<name>A0A927CV32_9BACL</name>
<protein>
    <submittedName>
        <fullName evidence="1">DUF2935 domain-containing protein</fullName>
    </submittedName>
</protein>
<dbReference type="AlphaFoldDB" id="A0A927CV32"/>
<comment type="caution">
    <text evidence="1">The sequence shown here is derived from an EMBL/GenBank/DDBJ whole genome shotgun (WGS) entry which is preliminary data.</text>
</comment>
<reference evidence="1" key="1">
    <citation type="submission" date="2020-09" db="EMBL/GenBank/DDBJ databases">
        <title>A novel bacterium of genus Paenibacillus, isolated from South China Sea.</title>
        <authorList>
            <person name="Huang H."/>
            <person name="Mo K."/>
            <person name="Hu Y."/>
        </authorList>
    </citation>
    <scope>NUCLEOTIDE SEQUENCE</scope>
    <source>
        <strain evidence="1">IB182493</strain>
    </source>
</reference>
<dbReference type="SUPFAM" id="SSF158430">
    <property type="entry name" value="Bacillus cereus metalloprotein-like"/>
    <property type="match status" value="2"/>
</dbReference>
<gene>
    <name evidence="1" type="ORF">IDH41_26290</name>
</gene>
<dbReference type="Pfam" id="PF11155">
    <property type="entry name" value="DUF2935"/>
    <property type="match status" value="2"/>
</dbReference>
<proteinExistence type="predicted"/>
<evidence type="ECO:0000313" key="1">
    <source>
        <dbReference type="EMBL" id="MBD2872095.1"/>
    </source>
</evidence>
<dbReference type="Proteomes" id="UP000632125">
    <property type="component" value="Unassembled WGS sequence"/>
</dbReference>
<evidence type="ECO:0000313" key="2">
    <source>
        <dbReference type="Proteomes" id="UP000632125"/>
    </source>
</evidence>
<sequence>MEAGAWFEHRFWLQILGDHARFIYNALSPEETGDIELAKQFLDHFDRLLEKARAQGDANRLSELNKEAHEAAEHLRSFKLHLLDRRLLGQAAIGLTPTFLNHMVNELEEYLTILNELLSGKPVPHFTSLHHDLLWLPDAAGHAAAIAMDLDAVEQRLIQKSEAFEKHFNDFYLKAIELAGYLRTLRPHYPALTKFHSDVNAEMAVFMAFLKEVEELGLSAELLSRLSPLVPDHMFREECYYLLKLSECGAVPPPDCNPARPRLE</sequence>